<feature type="transmembrane region" description="Helical" evidence="7">
    <location>
        <begin position="66"/>
        <end position="89"/>
    </location>
</feature>
<dbReference type="GO" id="GO:0005886">
    <property type="term" value="C:plasma membrane"/>
    <property type="evidence" value="ECO:0007669"/>
    <property type="project" value="TreeGrafter"/>
</dbReference>
<dbReference type="Gene3D" id="1.10.1060.10">
    <property type="entry name" value="Alpha-helical ferredoxin"/>
    <property type="match status" value="1"/>
</dbReference>
<evidence type="ECO:0000313" key="9">
    <source>
        <dbReference type="EMBL" id="SUD49353.1"/>
    </source>
</evidence>
<dbReference type="AlphaFoldDB" id="A0A379JMW9"/>
<keyword evidence="7" id="KW-0472">Membrane</keyword>
<dbReference type="InterPro" id="IPR004017">
    <property type="entry name" value="Cys_rich_dom"/>
</dbReference>
<dbReference type="Proteomes" id="UP000255467">
    <property type="component" value="Unassembled WGS sequence"/>
</dbReference>
<dbReference type="EMBL" id="UGRY01000007">
    <property type="protein sequence ID" value="SUD49353.1"/>
    <property type="molecule type" value="Genomic_DNA"/>
</dbReference>
<dbReference type="InterPro" id="IPR017896">
    <property type="entry name" value="4Fe4S_Fe-S-bd"/>
</dbReference>
<dbReference type="PROSITE" id="PS00198">
    <property type="entry name" value="4FE4S_FER_1"/>
    <property type="match status" value="1"/>
</dbReference>
<feature type="domain" description="4Fe-4S ferredoxin-type" evidence="8">
    <location>
        <begin position="246"/>
        <end position="276"/>
    </location>
</feature>
<accession>A0A379JMW9</accession>
<sequence>MRPVLPRLRTVVIEVVAHTRMNKFRTVGWAHWLVMVGFLLGMVFYFESYGQTFDPEFGWPIIGDTAGYHLMEEILAVGTILGIVALIGIRQLNHPRRPERLSRFSGSNLGAAYTIEAIVLTHGLGDALVKAGKIATYGGGHLSTDPITMQVARLLPASPLMISAFAFVKMLAGAAFLYLIGRCLTWGVAWHRISAFFNIYFKREGDGGVALGAAKPMMSAGKILDMETADPDVDSFGAGRVEDFTWKALLDFTTCTECGRCQSQCPAWNTGKPLSPKLLIMSLRDHTYAKAPYLLAGGDESALGRLSESDRAEGERPLVAPSEGGDFGGVIDPEVLWSCTTCGACVEQCPVDIEHVDHIIDMRRYQVLIESEFPSELAGLFKNLENKGNPWGQNAKDRLNWINELDFDIPVFGQDAESFDGYEYLFWVGCAGAYEDRAKKTTKAVAELLATAGVKFMVLGQEETCTGDSARRAGNEFLFQQLAMQNIEVLNSVFEGVEQSKKKIVVTCAHCFNALNNEYPQVGGTYEVVHHTQLLNRLVRAKQLIPVSPVAQNVTYHDPCYLGRHNKIYNAPRELMDASGSTLVEMPRHGERSMCCGAGGARMWMEEQLGKRINIDRVDEALDTLSGGNEPSMIATGCPFCRVMLTDGVTARKDGGEVGQGVEVVDVAQLMLQAIDRVEPATLSENLKVVQEPKSAPAPEPVAEPEPEPVTAEAAAPAAPAVKPAGGGLGMKGGAKAPGGKGLAMKGGLKVPGAKAVSESPRVSPVRETN</sequence>
<dbReference type="GO" id="GO:0046872">
    <property type="term" value="F:metal ion binding"/>
    <property type="evidence" value="ECO:0007669"/>
    <property type="project" value="UniProtKB-KW"/>
</dbReference>
<evidence type="ECO:0000256" key="2">
    <source>
        <dbReference type="ARBA" id="ARBA00022723"/>
    </source>
</evidence>
<feature type="compositionally biased region" description="Gly residues" evidence="6">
    <location>
        <begin position="725"/>
        <end position="742"/>
    </location>
</feature>
<keyword evidence="1" id="KW-0004">4Fe-4S</keyword>
<dbReference type="Pfam" id="PF13187">
    <property type="entry name" value="Fer4_9"/>
    <property type="match status" value="1"/>
</dbReference>
<reference evidence="9 10" key="1">
    <citation type="submission" date="2018-06" db="EMBL/GenBank/DDBJ databases">
        <authorList>
            <consortium name="Pathogen Informatics"/>
            <person name="Doyle S."/>
        </authorList>
    </citation>
    <scope>NUCLEOTIDE SEQUENCE [LARGE SCALE GENOMIC DNA]</scope>
    <source>
        <strain evidence="9 10">NCTC1934</strain>
    </source>
</reference>
<dbReference type="PANTHER" id="PTHR43255:SF1">
    <property type="entry name" value="IRON-SULFUR-BINDING OXIDOREDUCTASE FADF-RELATED"/>
    <property type="match status" value="1"/>
</dbReference>
<feature type="compositionally biased region" description="Low complexity" evidence="6">
    <location>
        <begin position="709"/>
        <end position="724"/>
    </location>
</feature>
<feature type="region of interest" description="Disordered" evidence="6">
    <location>
        <begin position="691"/>
        <end position="770"/>
    </location>
</feature>
<evidence type="ECO:0000256" key="3">
    <source>
        <dbReference type="ARBA" id="ARBA00023002"/>
    </source>
</evidence>
<dbReference type="InterPro" id="IPR009051">
    <property type="entry name" value="Helical_ferredxn"/>
</dbReference>
<evidence type="ECO:0000313" key="10">
    <source>
        <dbReference type="Proteomes" id="UP000255467"/>
    </source>
</evidence>
<name>A0A379JMW9_9NOCA</name>
<dbReference type="InterPro" id="IPR017900">
    <property type="entry name" value="4Fe4S_Fe_S_CS"/>
</dbReference>
<keyword evidence="7" id="KW-1133">Transmembrane helix</keyword>
<evidence type="ECO:0000256" key="5">
    <source>
        <dbReference type="ARBA" id="ARBA00023014"/>
    </source>
</evidence>
<keyword evidence="2" id="KW-0479">Metal-binding</keyword>
<keyword evidence="5" id="KW-0411">Iron-sulfur</keyword>
<dbReference type="GO" id="GO:0051539">
    <property type="term" value="F:4 iron, 4 sulfur cluster binding"/>
    <property type="evidence" value="ECO:0007669"/>
    <property type="project" value="UniProtKB-KW"/>
</dbReference>
<dbReference type="InterPro" id="IPR051460">
    <property type="entry name" value="HdrC_iron-sulfur_subunit"/>
</dbReference>
<proteinExistence type="predicted"/>
<dbReference type="SUPFAM" id="SSF46548">
    <property type="entry name" value="alpha-helical ferredoxin"/>
    <property type="match status" value="1"/>
</dbReference>
<evidence type="ECO:0000256" key="4">
    <source>
        <dbReference type="ARBA" id="ARBA00023004"/>
    </source>
</evidence>
<protein>
    <submittedName>
        <fullName evidence="9">Succinate dehydrogenase/fumarate reductase iron-sulfur subunit</fullName>
    </submittedName>
</protein>
<feature type="domain" description="4Fe-4S ferredoxin-type" evidence="8">
    <location>
        <begin position="327"/>
        <end position="359"/>
    </location>
</feature>
<evidence type="ECO:0000259" key="8">
    <source>
        <dbReference type="PROSITE" id="PS51379"/>
    </source>
</evidence>
<feature type="transmembrane region" description="Helical" evidence="7">
    <location>
        <begin position="29"/>
        <end position="46"/>
    </location>
</feature>
<dbReference type="Pfam" id="PF02754">
    <property type="entry name" value="CCG"/>
    <property type="match status" value="2"/>
</dbReference>
<evidence type="ECO:0000256" key="1">
    <source>
        <dbReference type="ARBA" id="ARBA00022485"/>
    </source>
</evidence>
<dbReference type="PANTHER" id="PTHR43255">
    <property type="entry name" value="IRON-SULFUR-BINDING OXIDOREDUCTASE FADF-RELATED-RELATED"/>
    <property type="match status" value="1"/>
</dbReference>
<keyword evidence="10" id="KW-1185">Reference proteome</keyword>
<keyword evidence="3" id="KW-0560">Oxidoreductase</keyword>
<organism evidence="9 10">
    <name type="scientific">Nocardia otitidiscaviarum</name>
    <dbReference type="NCBI Taxonomy" id="1823"/>
    <lineage>
        <taxon>Bacteria</taxon>
        <taxon>Bacillati</taxon>
        <taxon>Actinomycetota</taxon>
        <taxon>Actinomycetes</taxon>
        <taxon>Mycobacteriales</taxon>
        <taxon>Nocardiaceae</taxon>
        <taxon>Nocardia</taxon>
    </lineage>
</organism>
<dbReference type="PROSITE" id="PS51379">
    <property type="entry name" value="4FE4S_FER_2"/>
    <property type="match status" value="2"/>
</dbReference>
<dbReference type="GO" id="GO:0016491">
    <property type="term" value="F:oxidoreductase activity"/>
    <property type="evidence" value="ECO:0007669"/>
    <property type="project" value="UniProtKB-KW"/>
</dbReference>
<keyword evidence="7" id="KW-0812">Transmembrane</keyword>
<feature type="transmembrane region" description="Helical" evidence="7">
    <location>
        <begin position="160"/>
        <end position="180"/>
    </location>
</feature>
<evidence type="ECO:0000256" key="7">
    <source>
        <dbReference type="SAM" id="Phobius"/>
    </source>
</evidence>
<gene>
    <name evidence="9" type="ORF">NCTC1934_06706</name>
</gene>
<evidence type="ECO:0000256" key="6">
    <source>
        <dbReference type="SAM" id="MobiDB-lite"/>
    </source>
</evidence>
<keyword evidence="4" id="KW-0408">Iron</keyword>